<reference evidence="2 3" key="1">
    <citation type="submission" date="2017-07" db="EMBL/GenBank/DDBJ databases">
        <title>Flavobacterium cyanobacteriorum sp. nov., isolated from cyanobacterial aggregates in a eutrophic lake.</title>
        <authorList>
            <person name="Cai H."/>
        </authorList>
    </citation>
    <scope>NUCLEOTIDE SEQUENCE [LARGE SCALE GENOMIC DNA]</scope>
    <source>
        <strain evidence="2 3">TH167</strain>
    </source>
</reference>
<comment type="caution">
    <text evidence="2">The sequence shown here is derived from an EMBL/GenBank/DDBJ whole genome shotgun (WGS) entry which is preliminary data.</text>
</comment>
<accession>A0A255ZZN3</accession>
<protein>
    <recommendedName>
        <fullName evidence="4">Carboxypeptidase-like regulatory domain-containing protein</fullName>
    </recommendedName>
</protein>
<organism evidence="2 3">
    <name type="scientific">Flavobacterium aurantiibacter</name>
    <dbReference type="NCBI Taxonomy" id="2023067"/>
    <lineage>
        <taxon>Bacteria</taxon>
        <taxon>Pseudomonadati</taxon>
        <taxon>Bacteroidota</taxon>
        <taxon>Flavobacteriia</taxon>
        <taxon>Flavobacteriales</taxon>
        <taxon>Flavobacteriaceae</taxon>
        <taxon>Flavobacterium</taxon>
    </lineage>
</organism>
<keyword evidence="1" id="KW-0732">Signal</keyword>
<evidence type="ECO:0000313" key="2">
    <source>
        <dbReference type="EMBL" id="OYQ46344.1"/>
    </source>
</evidence>
<dbReference type="InterPro" id="IPR008969">
    <property type="entry name" value="CarboxyPept-like_regulatory"/>
</dbReference>
<dbReference type="InterPro" id="IPR043741">
    <property type="entry name" value="DUF5686"/>
</dbReference>
<dbReference type="RefSeq" id="WP_094485605.1">
    <property type="nucleotide sequence ID" value="NZ_NOXX01000167.1"/>
</dbReference>
<dbReference type="Gene3D" id="2.60.40.1120">
    <property type="entry name" value="Carboxypeptidase-like, regulatory domain"/>
    <property type="match status" value="1"/>
</dbReference>
<evidence type="ECO:0000313" key="3">
    <source>
        <dbReference type="Proteomes" id="UP000216035"/>
    </source>
</evidence>
<dbReference type="Proteomes" id="UP000216035">
    <property type="component" value="Unassembled WGS sequence"/>
</dbReference>
<feature type="chain" id="PRO_5012445856" description="Carboxypeptidase-like regulatory domain-containing protein" evidence="1">
    <location>
        <begin position="19"/>
        <end position="827"/>
    </location>
</feature>
<evidence type="ECO:0000256" key="1">
    <source>
        <dbReference type="SAM" id="SignalP"/>
    </source>
</evidence>
<gene>
    <name evidence="2" type="ORF">CHX27_04670</name>
</gene>
<proteinExistence type="predicted"/>
<dbReference type="AlphaFoldDB" id="A0A255ZZN3"/>
<dbReference type="OrthoDB" id="983143at2"/>
<dbReference type="Pfam" id="PF13715">
    <property type="entry name" value="CarbopepD_reg_2"/>
    <property type="match status" value="1"/>
</dbReference>
<dbReference type="EMBL" id="NOXX01000167">
    <property type="protein sequence ID" value="OYQ46344.1"/>
    <property type="molecule type" value="Genomic_DNA"/>
</dbReference>
<dbReference type="Pfam" id="PF18939">
    <property type="entry name" value="DUF5686"/>
    <property type="match status" value="1"/>
</dbReference>
<keyword evidence="3" id="KW-1185">Reference proteome</keyword>
<feature type="signal peptide" evidence="1">
    <location>
        <begin position="1"/>
        <end position="18"/>
    </location>
</feature>
<evidence type="ECO:0008006" key="4">
    <source>
        <dbReference type="Google" id="ProtNLM"/>
    </source>
</evidence>
<name>A0A255ZZN3_9FLAO</name>
<dbReference type="SUPFAM" id="SSF49464">
    <property type="entry name" value="Carboxypeptidase regulatory domain-like"/>
    <property type="match status" value="1"/>
</dbReference>
<sequence>MKKQIALLILLFSTFGFAQIKGTITEKSGAPLPGVSVLVEGTYNGTSANEQGNYFLQISKPGSYTIVYQLLGYKTLKKTVQVSDQVIIQNVVMVEEELNLQEVVINAKENPADRMIREAIKARKSNSERTAKFTADFYSRGMFKIKDLPKKIFGQEVGDLDGMVDSTGSGIIYLSETVSKIAFQKPDQLKENIIASKVSGNDNGYSYNTARSTSYDFYDNTIRFGTAMISPISSEAFSYYKYKIVGSFQDESKQMIYKIQVSSKRDSEPTFDGFIYIVDDSYAIYAVDLTTKGYRMRQEFIDNLTIKQQFSFSQANNLWSKNVQSLEFQAGAFGIKFNGKFSYVYSNYEFELPNDRKLFGREMVVVEKESNKKDDAYWNQFRPIPLTNEEMTDYKKKDSISTVRNSKTYLDSVDRKRNKFKPFDILTGYTYRNSYKKYSFSYDGVVSPFSYGFNTVQGYTVNSGFGFVKEPENDESGRYMSLKLNLNYGFAEDRLRYTLRYSQFFNRINYDALFIEAGVATEQFNSAQPITPLVNMVATLFFKNNFMKLYNREFVSASFGRYLAPGFYASLRSEWSQRRALQNNTDYTLIKNDDAYLSNNPLNPTDDALAFERHSLAKVSLGMRYNFGVKYITRPDSRLQIRDSDYPTLFFNYLHAFAGSDSNFNYSQVSGRIFYDLNLENKGNFAVNLKGGKLFNAKNISFIDYQHFNGNQTNVNSGGRYLNVFNLLPYYDASTNDSYAEFHAEYDDAGYFINKIPLLNLLKTNLILGAHQLAVPDRKPYQEFSIGLDKLGIGKFRQLRLDYVRSYQGGFVGDGIIFGLKFLDFVD</sequence>